<evidence type="ECO:0000313" key="2">
    <source>
        <dbReference type="Proteomes" id="UP000622648"/>
    </source>
</evidence>
<accession>A0ABQ1STQ1</accession>
<protein>
    <submittedName>
        <fullName evidence="1">Uncharacterized protein</fullName>
    </submittedName>
</protein>
<proteinExistence type="predicted"/>
<comment type="caution">
    <text evidence="1">The sequence shown here is derived from an EMBL/GenBank/DDBJ whole genome shotgun (WGS) entry which is preliminary data.</text>
</comment>
<keyword evidence="2" id="KW-1185">Reference proteome</keyword>
<reference evidence="2" key="1">
    <citation type="journal article" date="2019" name="Int. J. Syst. Evol. Microbiol.">
        <title>The Global Catalogue of Microorganisms (GCM) 10K type strain sequencing project: providing services to taxonomists for standard genome sequencing and annotation.</title>
        <authorList>
            <consortium name="The Broad Institute Genomics Platform"/>
            <consortium name="The Broad Institute Genome Sequencing Center for Infectious Disease"/>
            <person name="Wu L."/>
            <person name="Ma J."/>
        </authorList>
    </citation>
    <scope>NUCLEOTIDE SEQUENCE [LARGE SCALE GENOMIC DNA]</scope>
    <source>
        <strain evidence="2">CGMCC 1.15644</strain>
    </source>
</reference>
<dbReference type="Proteomes" id="UP000622648">
    <property type="component" value="Unassembled WGS sequence"/>
</dbReference>
<organism evidence="1 2">
    <name type="scientific">Pedobacter psychrotolerans</name>
    <dbReference type="NCBI Taxonomy" id="1843235"/>
    <lineage>
        <taxon>Bacteria</taxon>
        <taxon>Pseudomonadati</taxon>
        <taxon>Bacteroidota</taxon>
        <taxon>Sphingobacteriia</taxon>
        <taxon>Sphingobacteriales</taxon>
        <taxon>Sphingobacteriaceae</taxon>
        <taxon>Pedobacter</taxon>
    </lineage>
</organism>
<evidence type="ECO:0000313" key="1">
    <source>
        <dbReference type="EMBL" id="GGE64349.1"/>
    </source>
</evidence>
<sequence length="61" mass="6612">MALMVFSGISPLPPRCASALKAGNEAVFCPLEFSAKKDAAVSKIADLINFIFNELSYDFLK</sequence>
<gene>
    <name evidence="1" type="ORF">GCM10011413_33500</name>
</gene>
<name>A0ABQ1STQ1_9SPHI</name>
<dbReference type="EMBL" id="BMJO01000006">
    <property type="protein sequence ID" value="GGE64349.1"/>
    <property type="molecule type" value="Genomic_DNA"/>
</dbReference>